<dbReference type="OrthoDB" id="71483at2"/>
<dbReference type="EMBL" id="JACHEW010000024">
    <property type="protein sequence ID" value="MBB6018115.1"/>
    <property type="molecule type" value="Genomic_DNA"/>
</dbReference>
<dbReference type="Gene3D" id="1.20.120.1550">
    <property type="entry name" value="Protein of unknown function DUF5063"/>
    <property type="match status" value="1"/>
</dbReference>
<dbReference type="Proteomes" id="UP000629870">
    <property type="component" value="Unassembled WGS sequence"/>
</dbReference>
<evidence type="ECO:0000313" key="4">
    <source>
        <dbReference type="Proteomes" id="UP000629870"/>
    </source>
</evidence>
<evidence type="ECO:0000313" key="3">
    <source>
        <dbReference type="Proteomes" id="UP000313988"/>
    </source>
</evidence>
<dbReference type="InterPro" id="IPR032025">
    <property type="entry name" value="DUF5063"/>
</dbReference>
<reference evidence="1 4" key="2">
    <citation type="submission" date="2020-08" db="EMBL/GenBank/DDBJ databases">
        <title>Genomic Encyclopedia of Type Strains, Phase IV (KMG-IV): sequencing the most valuable type-strain genomes for metagenomic binning, comparative biology and taxonomic classification.</title>
        <authorList>
            <person name="Goeker M."/>
        </authorList>
    </citation>
    <scope>NUCLEOTIDE SEQUENCE [LARGE SCALE GENOMIC DNA]</scope>
    <source>
        <strain evidence="1 4">DSM 12027</strain>
    </source>
</reference>
<dbReference type="Proteomes" id="UP000313988">
    <property type="component" value="Unassembled WGS sequence"/>
</dbReference>
<evidence type="ECO:0000313" key="1">
    <source>
        <dbReference type="EMBL" id="MBB6018115.1"/>
    </source>
</evidence>
<dbReference type="Pfam" id="PF16702">
    <property type="entry name" value="DUF5063"/>
    <property type="match status" value="1"/>
</dbReference>
<proteinExistence type="predicted"/>
<keyword evidence="4" id="KW-1185">Reference proteome</keyword>
<name>A0A5C4XXU1_9DEIO</name>
<comment type="caution">
    <text evidence="2">The sequence shown here is derived from an EMBL/GenBank/DDBJ whole genome shotgun (WGS) entry which is preliminary data.</text>
</comment>
<organism evidence="2 3">
    <name type="scientific">Deinococcus radiopugnans ATCC 19172</name>
    <dbReference type="NCBI Taxonomy" id="585398"/>
    <lineage>
        <taxon>Bacteria</taxon>
        <taxon>Thermotogati</taxon>
        <taxon>Deinococcota</taxon>
        <taxon>Deinococci</taxon>
        <taxon>Deinococcales</taxon>
        <taxon>Deinococcaceae</taxon>
        <taxon>Deinococcus</taxon>
    </lineage>
</organism>
<gene>
    <name evidence="2" type="ORF">FHR04_16880</name>
    <name evidence="1" type="ORF">HNQ04_003392</name>
</gene>
<dbReference type="EMBL" id="VDMO01000023">
    <property type="protein sequence ID" value="TNM68280.1"/>
    <property type="molecule type" value="Genomic_DNA"/>
</dbReference>
<protein>
    <recommendedName>
        <fullName evidence="5">DUF5063 domain-containing protein</fullName>
    </recommendedName>
</protein>
<reference evidence="2 3" key="1">
    <citation type="submission" date="2019-06" db="EMBL/GenBank/DDBJ databases">
        <title>Genome sequence of Deinococcus radiopugnans ATCC 19172.</title>
        <authorList>
            <person name="Maclea K.S."/>
            <person name="Maynard C.R."/>
        </authorList>
    </citation>
    <scope>NUCLEOTIDE SEQUENCE [LARGE SCALE GENOMIC DNA]</scope>
    <source>
        <strain evidence="2 3">ATCC 19172</strain>
    </source>
</reference>
<dbReference type="InterPro" id="IPR038312">
    <property type="entry name" value="DUF5063_sf"/>
</dbReference>
<dbReference type="AlphaFoldDB" id="A0A5C4XXU1"/>
<evidence type="ECO:0008006" key="5">
    <source>
        <dbReference type="Google" id="ProtNLM"/>
    </source>
</evidence>
<sequence>MSGTEPQWPELGFYDATSLLMEIHEDTTDVGDDLDDLTDLVRDLSAAIHLAQIDKAESLSWLRFTADTHWGYHVDDLIRHLDFMVPADPDTGQN</sequence>
<accession>A0A5C4XXU1</accession>
<evidence type="ECO:0000313" key="2">
    <source>
        <dbReference type="EMBL" id="TNM68280.1"/>
    </source>
</evidence>
<dbReference type="RefSeq" id="WP_139404412.1">
    <property type="nucleotide sequence ID" value="NZ_JACHEW010000024.1"/>
</dbReference>